<dbReference type="InterPro" id="IPR042099">
    <property type="entry name" value="ANL_N_sf"/>
</dbReference>
<dbReference type="GO" id="GO:0006631">
    <property type="term" value="P:fatty acid metabolic process"/>
    <property type="evidence" value="ECO:0007669"/>
    <property type="project" value="TreeGrafter"/>
</dbReference>
<evidence type="ECO:0000259" key="2">
    <source>
        <dbReference type="Pfam" id="PF00501"/>
    </source>
</evidence>
<dbReference type="Pfam" id="PF22818">
    <property type="entry name" value="ApeI-like"/>
    <property type="match status" value="1"/>
</dbReference>
<organism evidence="4 5">
    <name type="scientific">Pararobbsia alpina</name>
    <dbReference type="NCBI Taxonomy" id="621374"/>
    <lineage>
        <taxon>Bacteria</taxon>
        <taxon>Pseudomonadati</taxon>
        <taxon>Pseudomonadota</taxon>
        <taxon>Betaproteobacteria</taxon>
        <taxon>Burkholderiales</taxon>
        <taxon>Burkholderiaceae</taxon>
        <taxon>Pararobbsia</taxon>
    </lineage>
</organism>
<dbReference type="RefSeq" id="WP_175104165.1">
    <property type="nucleotide sequence ID" value="NZ_CADIKM010000005.1"/>
</dbReference>
<dbReference type="PANTHER" id="PTHR43201:SF8">
    <property type="entry name" value="ACYL-COA SYNTHETASE FAMILY MEMBER 3"/>
    <property type="match status" value="1"/>
</dbReference>
<evidence type="ECO:0000259" key="3">
    <source>
        <dbReference type="Pfam" id="PF22818"/>
    </source>
</evidence>
<dbReference type="InterPro" id="IPR029069">
    <property type="entry name" value="HotDog_dom_sf"/>
</dbReference>
<dbReference type="InterPro" id="IPR000873">
    <property type="entry name" value="AMP-dep_synth/lig_dom"/>
</dbReference>
<dbReference type="GO" id="GO:0031956">
    <property type="term" value="F:medium-chain fatty acid-CoA ligase activity"/>
    <property type="evidence" value="ECO:0007669"/>
    <property type="project" value="TreeGrafter"/>
</dbReference>
<keyword evidence="5" id="KW-1185">Reference proteome</keyword>
<dbReference type="Gene3D" id="3.30.300.30">
    <property type="match status" value="1"/>
</dbReference>
<dbReference type="Proteomes" id="UP000494115">
    <property type="component" value="Unassembled WGS sequence"/>
</dbReference>
<reference evidence="4 5" key="1">
    <citation type="submission" date="2020-04" db="EMBL/GenBank/DDBJ databases">
        <authorList>
            <person name="De Canck E."/>
        </authorList>
    </citation>
    <scope>NUCLEOTIDE SEQUENCE [LARGE SCALE GENOMIC DNA]</scope>
    <source>
        <strain evidence="4 5">LMG 28138</strain>
    </source>
</reference>
<dbReference type="Gene3D" id="3.10.129.10">
    <property type="entry name" value="Hotdog Thioesterase"/>
    <property type="match status" value="1"/>
</dbReference>
<name>A0A6S7CLN3_9BURK</name>
<dbReference type="EMBL" id="CADIKM010000005">
    <property type="protein sequence ID" value="CAB3782999.1"/>
    <property type="molecule type" value="Genomic_DNA"/>
</dbReference>
<evidence type="ECO:0000256" key="1">
    <source>
        <dbReference type="ARBA" id="ARBA00006432"/>
    </source>
</evidence>
<accession>A0A6S7CLN3</accession>
<dbReference type="InterPro" id="IPR045851">
    <property type="entry name" value="AMP-bd_C_sf"/>
</dbReference>
<proteinExistence type="inferred from homology"/>
<comment type="similarity">
    <text evidence="1">Belongs to the ATP-dependent AMP-binding enzyme family.</text>
</comment>
<dbReference type="PANTHER" id="PTHR43201">
    <property type="entry name" value="ACYL-COA SYNTHETASE"/>
    <property type="match status" value="1"/>
</dbReference>
<dbReference type="Pfam" id="PF00501">
    <property type="entry name" value="AMP-binding"/>
    <property type="match status" value="1"/>
</dbReference>
<gene>
    <name evidence="4" type="ORF">LMG28138_01552</name>
</gene>
<dbReference type="InterPro" id="IPR054545">
    <property type="entry name" value="ApeI-like"/>
</dbReference>
<dbReference type="SUPFAM" id="SSF56801">
    <property type="entry name" value="Acetyl-CoA synthetase-like"/>
    <property type="match status" value="1"/>
</dbReference>
<protein>
    <submittedName>
        <fullName evidence="4">Uncharacterized protein</fullName>
    </submittedName>
</protein>
<feature type="domain" description="AMP-dependent synthetase/ligase" evidence="2">
    <location>
        <begin position="56"/>
        <end position="340"/>
    </location>
</feature>
<dbReference type="SUPFAM" id="SSF54637">
    <property type="entry name" value="Thioesterase/thiol ester dehydrase-isomerase"/>
    <property type="match status" value="1"/>
</dbReference>
<evidence type="ECO:0000313" key="4">
    <source>
        <dbReference type="EMBL" id="CAB3782999.1"/>
    </source>
</evidence>
<evidence type="ECO:0000313" key="5">
    <source>
        <dbReference type="Proteomes" id="UP000494115"/>
    </source>
</evidence>
<dbReference type="AlphaFoldDB" id="A0A6S7CLN3"/>
<feature type="domain" description="ApeI dehydratase-like" evidence="3">
    <location>
        <begin position="505"/>
        <end position="592"/>
    </location>
</feature>
<sequence>MRDFPLISHTHGEAVVAWRHGEPIRAARFIADVRTVAAALPPGLHLLNACSDRYAFAVTLAAAMIGRRITLLPSTYTAEAVRKLTEFAPTAFCVADSDNDGIPLPTIRYPLATLDTPDSPGTSDVPDTIDSRGGPNALDVPGAPAIASPSETLGRTLAGHRSQPFEVPRIEADRVVAYVFTSGSTGVPVPHPKTWGRLVHCVHVAMTALGLDAERPCTLVGTVPAQHMFGFESTVLLALIGAQAFDASRPFYPADVTAVLEAAPRPRALISTPVHLRSLLLSLDGQDARLPELDLILSATAPLSQELAVRAEQAFHAPLMEIYGSTETGQIATRRTTQGDTWQLMPGIHLEWREGQTWASQGHIETPTALGDLLEPRGTLDAQGHATQFALTGRTADLVNIAGKRTSIGYLNHQITAIEGVLDAGFFMPDDERPGVVTRLAAFAVAPGMTVSTLLASLRERIEPAFLPRPLVLVDALPRNDTGKLVRATLKFLYDQHVASRRHSVNTLSVPVDHPAYAGHFPGRPVLPGVVLLDEALSVISASTGLPLSACELASAKFLSPVTPGEPLTLEQRTLPSGSIEFEIRAVERLVARGTVVP</sequence>
<dbReference type="Gene3D" id="3.40.50.12780">
    <property type="entry name" value="N-terminal domain of ligase-like"/>
    <property type="match status" value="1"/>
</dbReference>